<proteinExistence type="inferred from homology"/>
<feature type="transmembrane region" description="Helical" evidence="5">
    <location>
        <begin position="417"/>
        <end position="436"/>
    </location>
</feature>
<dbReference type="GO" id="GO:0005739">
    <property type="term" value="C:mitochondrion"/>
    <property type="evidence" value="ECO:0007669"/>
    <property type="project" value="TreeGrafter"/>
</dbReference>
<feature type="region of interest" description="Disordered" evidence="4">
    <location>
        <begin position="581"/>
        <end position="621"/>
    </location>
</feature>
<dbReference type="Gene3D" id="1.10.1040.10">
    <property type="entry name" value="N-(1-d-carboxylethyl)-l-norvaline Dehydrogenase, domain 2"/>
    <property type="match status" value="1"/>
</dbReference>
<evidence type="ECO:0008006" key="10">
    <source>
        <dbReference type="Google" id="ProtNLM"/>
    </source>
</evidence>
<dbReference type="Gene3D" id="3.40.50.720">
    <property type="entry name" value="NAD(P)-binding Rossmann-like Domain"/>
    <property type="match status" value="1"/>
</dbReference>
<evidence type="ECO:0000259" key="6">
    <source>
        <dbReference type="Pfam" id="PF02558"/>
    </source>
</evidence>
<dbReference type="InterPro" id="IPR008927">
    <property type="entry name" value="6-PGluconate_DH-like_C_sf"/>
</dbReference>
<sequence length="681" mass="75631">MFWDSALLERLIAHHLRRSLPDGHSISLIHRTILKARNAFHKNGISVEERGSHYAAQNFNHGTAKVDIVSTSPTTTTTDPSSSETRFIESLFVTLKAHQTLPVLRSISHRLSPNSTIVLLQNGMGVYEELVREIFVNPKQRPHFILASNTHGVHSRGLLDVVHAGKGEIKFGIVPDIEGRNFEAGFQDSEKPMSDRRASLTDITQSEDADPMFARYRSLRNTVAALLLMGALNTSWVPMEEMQLVIRRKLAINAAINPLTALMGCKNGDLFQSDPSRSLLRKICSEASMVFKAEMLAGATQFMSTSGASRNVDVLLDRIPESLTRQSLERECLRVAEATKDNYSSMLRDMQRPDASGTEIDYINGHLLALAKTVNDFVDSDISGLGVRVIAGSIYKSSLSFSSVILVDRSWEEAPTALWTFIATNFGLTIAAIIQFKKQQLSLLEALQVSNLVWLANFGIFVALASYSRHKRNSRQKKKKSGSKKKEKEKEESDYSVKTAAMVQTILSMGLTLYMWATAKTFGQQSVECISSLRYVLFVWKIPIVHSGMIVGLTFSTILTCAYIGVTLHEYWTSYQKRKAKKSKRDSTSKSPPPSPSPAVQPPPSPLVLEAGKSHRARPERKEWSDIDPMLIGILIFETLVFLYLIVSNERLLSDNNADTGQFGFGQVLSGSTGFGRVKAN</sequence>
<dbReference type="InterPro" id="IPR013752">
    <property type="entry name" value="KPA_reductase"/>
</dbReference>
<dbReference type="Proteomes" id="UP000799118">
    <property type="component" value="Unassembled WGS sequence"/>
</dbReference>
<dbReference type="OrthoDB" id="73846at2759"/>
<dbReference type="SUPFAM" id="SSF51735">
    <property type="entry name" value="NAD(P)-binding Rossmann-fold domains"/>
    <property type="match status" value="1"/>
</dbReference>
<dbReference type="AlphaFoldDB" id="A0A6A4HL83"/>
<evidence type="ECO:0000256" key="2">
    <source>
        <dbReference type="ARBA" id="ARBA00022857"/>
    </source>
</evidence>
<protein>
    <recommendedName>
        <fullName evidence="10">Ketopantoate reductase-like protein</fullName>
    </recommendedName>
</protein>
<gene>
    <name evidence="8" type="ORF">BT96DRAFT_940126</name>
</gene>
<evidence type="ECO:0000313" key="8">
    <source>
        <dbReference type="EMBL" id="KAE9398470.1"/>
    </source>
</evidence>
<evidence type="ECO:0000256" key="1">
    <source>
        <dbReference type="ARBA" id="ARBA00007870"/>
    </source>
</evidence>
<reference evidence="8" key="1">
    <citation type="journal article" date="2019" name="Environ. Microbiol.">
        <title>Fungal ecological strategies reflected in gene transcription - a case study of two litter decomposers.</title>
        <authorList>
            <person name="Barbi F."/>
            <person name="Kohler A."/>
            <person name="Barry K."/>
            <person name="Baskaran P."/>
            <person name="Daum C."/>
            <person name="Fauchery L."/>
            <person name="Ihrmark K."/>
            <person name="Kuo A."/>
            <person name="LaButti K."/>
            <person name="Lipzen A."/>
            <person name="Morin E."/>
            <person name="Grigoriev I.V."/>
            <person name="Henrissat B."/>
            <person name="Lindahl B."/>
            <person name="Martin F."/>
        </authorList>
    </citation>
    <scope>NUCLEOTIDE SEQUENCE</scope>
    <source>
        <strain evidence="8">JB14</strain>
    </source>
</reference>
<keyword evidence="5" id="KW-1133">Transmembrane helix</keyword>
<dbReference type="PANTHER" id="PTHR43765:SF2">
    <property type="entry name" value="2-DEHYDROPANTOATE 2-REDUCTASE"/>
    <property type="match status" value="1"/>
</dbReference>
<evidence type="ECO:0000313" key="9">
    <source>
        <dbReference type="Proteomes" id="UP000799118"/>
    </source>
</evidence>
<accession>A0A6A4HL83</accession>
<dbReference type="InterPro" id="IPR013332">
    <property type="entry name" value="KPR_N"/>
</dbReference>
<dbReference type="SUPFAM" id="SSF48179">
    <property type="entry name" value="6-phosphogluconate dehydrogenase C-terminal domain-like"/>
    <property type="match status" value="1"/>
</dbReference>
<organism evidence="8 9">
    <name type="scientific">Gymnopus androsaceus JB14</name>
    <dbReference type="NCBI Taxonomy" id="1447944"/>
    <lineage>
        <taxon>Eukaryota</taxon>
        <taxon>Fungi</taxon>
        <taxon>Dikarya</taxon>
        <taxon>Basidiomycota</taxon>
        <taxon>Agaricomycotina</taxon>
        <taxon>Agaricomycetes</taxon>
        <taxon>Agaricomycetidae</taxon>
        <taxon>Agaricales</taxon>
        <taxon>Marasmiineae</taxon>
        <taxon>Omphalotaceae</taxon>
        <taxon>Gymnopus</taxon>
    </lineage>
</organism>
<feature type="domain" description="Ketopantoate reductase C-terminal" evidence="7">
    <location>
        <begin position="242"/>
        <end position="374"/>
    </location>
</feature>
<feature type="domain" description="Ketopantoate reductase N-terminal" evidence="6">
    <location>
        <begin position="22"/>
        <end position="174"/>
    </location>
</feature>
<dbReference type="PANTHER" id="PTHR43765">
    <property type="entry name" value="2-DEHYDROPANTOATE 2-REDUCTASE-RELATED"/>
    <property type="match status" value="1"/>
</dbReference>
<comment type="similarity">
    <text evidence="1">Belongs to the ketopantoate reductase family.</text>
</comment>
<feature type="transmembrane region" description="Helical" evidence="5">
    <location>
        <begin position="448"/>
        <end position="468"/>
    </location>
</feature>
<evidence type="ECO:0000259" key="7">
    <source>
        <dbReference type="Pfam" id="PF08546"/>
    </source>
</evidence>
<dbReference type="EMBL" id="ML769482">
    <property type="protein sequence ID" value="KAE9398470.1"/>
    <property type="molecule type" value="Genomic_DNA"/>
</dbReference>
<evidence type="ECO:0000256" key="3">
    <source>
        <dbReference type="ARBA" id="ARBA00023002"/>
    </source>
</evidence>
<dbReference type="GO" id="GO:0050661">
    <property type="term" value="F:NADP binding"/>
    <property type="evidence" value="ECO:0007669"/>
    <property type="project" value="TreeGrafter"/>
</dbReference>
<dbReference type="InterPro" id="IPR013328">
    <property type="entry name" value="6PGD_dom2"/>
</dbReference>
<name>A0A6A4HL83_9AGAR</name>
<dbReference type="InterPro" id="IPR036291">
    <property type="entry name" value="NAD(P)-bd_dom_sf"/>
</dbReference>
<keyword evidence="9" id="KW-1185">Reference proteome</keyword>
<evidence type="ECO:0000256" key="5">
    <source>
        <dbReference type="SAM" id="Phobius"/>
    </source>
</evidence>
<dbReference type="Pfam" id="PF02558">
    <property type="entry name" value="ApbA"/>
    <property type="match status" value="1"/>
</dbReference>
<keyword evidence="2" id="KW-0521">NADP</keyword>
<evidence type="ECO:0000256" key="4">
    <source>
        <dbReference type="SAM" id="MobiDB-lite"/>
    </source>
</evidence>
<dbReference type="InterPro" id="IPR050838">
    <property type="entry name" value="Ketopantoate_reductase"/>
</dbReference>
<keyword evidence="3" id="KW-0560">Oxidoreductase</keyword>
<feature type="transmembrane region" description="Helical" evidence="5">
    <location>
        <begin position="544"/>
        <end position="572"/>
    </location>
</feature>
<keyword evidence="5" id="KW-0812">Transmembrane</keyword>
<dbReference type="GO" id="GO:0008677">
    <property type="term" value="F:2-dehydropantoate 2-reductase activity"/>
    <property type="evidence" value="ECO:0007669"/>
    <property type="project" value="TreeGrafter"/>
</dbReference>
<keyword evidence="5" id="KW-0472">Membrane</keyword>
<feature type="transmembrane region" description="Helical" evidence="5">
    <location>
        <begin position="627"/>
        <end position="647"/>
    </location>
</feature>
<dbReference type="Pfam" id="PF08546">
    <property type="entry name" value="ApbA_C"/>
    <property type="match status" value="1"/>
</dbReference>
<feature type="compositionally biased region" description="Pro residues" evidence="4">
    <location>
        <begin position="591"/>
        <end position="606"/>
    </location>
</feature>